<dbReference type="Pfam" id="PF11306">
    <property type="entry name" value="DUF3108"/>
    <property type="match status" value="1"/>
</dbReference>
<evidence type="ECO:0008006" key="3">
    <source>
        <dbReference type="Google" id="ProtNLM"/>
    </source>
</evidence>
<dbReference type="InterPro" id="IPR021457">
    <property type="entry name" value="DUF3108"/>
</dbReference>
<reference evidence="1 2" key="1">
    <citation type="submission" date="2014-04" db="EMBL/GenBank/DDBJ databases">
        <authorList>
            <person name="Sears C."/>
            <person name="Carroll K."/>
            <person name="Sack B.R."/>
            <person name="Qadri F."/>
            <person name="Myers L.L."/>
            <person name="Chung G.-T."/>
            <person name="Escheverria P."/>
            <person name="Fraser C.M."/>
            <person name="Sadzewicz L."/>
            <person name="Shefchek K.A."/>
            <person name="Tallon L."/>
            <person name="Das S.P."/>
            <person name="Daugherty S."/>
            <person name="Mongodin E.F."/>
        </authorList>
    </citation>
    <scope>NUCLEOTIDE SEQUENCE [LARGE SCALE GENOMIC DNA]</scope>
    <source>
        <strain evidence="1 2">3776 D15 i</strain>
    </source>
</reference>
<proteinExistence type="predicted"/>
<evidence type="ECO:0000313" key="2">
    <source>
        <dbReference type="Proteomes" id="UP000027850"/>
    </source>
</evidence>
<evidence type="ECO:0000313" key="1">
    <source>
        <dbReference type="EMBL" id="KDS34610.1"/>
    </source>
</evidence>
<dbReference type="Proteomes" id="UP000027850">
    <property type="component" value="Unassembled WGS sequence"/>
</dbReference>
<dbReference type="EMBL" id="JNHK01000098">
    <property type="protein sequence ID" value="KDS34610.1"/>
    <property type="molecule type" value="Genomic_DNA"/>
</dbReference>
<name>A0AB34L2L2_PARDI</name>
<dbReference type="AlphaFoldDB" id="A0AB34L2L2"/>
<organism evidence="1 2">
    <name type="scientific">Parabacteroides distasonis str. 3776 D15 i</name>
    <dbReference type="NCBI Taxonomy" id="1339342"/>
    <lineage>
        <taxon>Bacteria</taxon>
        <taxon>Pseudomonadati</taxon>
        <taxon>Bacteroidota</taxon>
        <taxon>Bacteroidia</taxon>
        <taxon>Bacteroidales</taxon>
        <taxon>Tannerellaceae</taxon>
        <taxon>Parabacteroides</taxon>
    </lineage>
</organism>
<comment type="caution">
    <text evidence="1">The sequence shown here is derived from an EMBL/GenBank/DDBJ whole genome shotgun (WGS) entry which is preliminary data.</text>
</comment>
<accession>A0AB34L2L2</accession>
<sequence length="254" mass="29736">MRAQTLPLSHGERVDYDLYFKWGLIMSKAGLATLSVNESEYQGAPSWHYNLLFRSAGVIEKVFRMRDTMDCHYSKEPRLLFSSKRTNEGDYYLVDNLQFEYQGSGRIDIHSHRHTLKETKIDTMLMAKGRVFDMLGATMYLRSLDWRTMSYGAEFPFMIAIGRELVNARFRYTGQQIVEHKEAKFRPRHFYIDIYDEAFSQAKEAAEVWIGDDENHIPVKIRAKLKIGAAEVYYKDSYNLRAPLTCRIVVQKKE</sequence>
<gene>
    <name evidence="1" type="ORF">M091_2992</name>
</gene>
<protein>
    <recommendedName>
        <fullName evidence="3">DUF3108 domain-containing protein</fullName>
    </recommendedName>
</protein>